<dbReference type="EMBL" id="MHFR01000068">
    <property type="protein sequence ID" value="OGW95229.1"/>
    <property type="molecule type" value="Genomic_DNA"/>
</dbReference>
<evidence type="ECO:0000313" key="3">
    <source>
        <dbReference type="EMBL" id="OGW95229.1"/>
    </source>
</evidence>
<proteinExistence type="predicted"/>
<dbReference type="AlphaFoldDB" id="A0A1G1KRQ0"/>
<dbReference type="InterPro" id="IPR038157">
    <property type="entry name" value="FeoA_core_dom"/>
</dbReference>
<dbReference type="SMART" id="SM00899">
    <property type="entry name" value="FeoA"/>
    <property type="match status" value="1"/>
</dbReference>
<organism evidence="3 4">
    <name type="scientific">Candidatus Danuiimicrobium aquiferis</name>
    <dbReference type="NCBI Taxonomy" id="1801832"/>
    <lineage>
        <taxon>Bacteria</taxon>
        <taxon>Pseudomonadati</taxon>
        <taxon>Candidatus Omnitrophota</taxon>
        <taxon>Candidatus Danuiimicrobium</taxon>
    </lineage>
</organism>
<gene>
    <name evidence="3" type="ORF">A3G33_04680</name>
</gene>
<evidence type="ECO:0000313" key="4">
    <source>
        <dbReference type="Proteomes" id="UP000178187"/>
    </source>
</evidence>
<dbReference type="GO" id="GO:0046914">
    <property type="term" value="F:transition metal ion binding"/>
    <property type="evidence" value="ECO:0007669"/>
    <property type="project" value="InterPro"/>
</dbReference>
<dbReference type="InterPro" id="IPR052713">
    <property type="entry name" value="FeoA"/>
</dbReference>
<reference evidence="3 4" key="1">
    <citation type="journal article" date="2016" name="Nat. Commun.">
        <title>Thousands of microbial genomes shed light on interconnected biogeochemical processes in an aquifer system.</title>
        <authorList>
            <person name="Anantharaman K."/>
            <person name="Brown C.T."/>
            <person name="Hug L.A."/>
            <person name="Sharon I."/>
            <person name="Castelle C.J."/>
            <person name="Probst A.J."/>
            <person name="Thomas B.C."/>
            <person name="Singh A."/>
            <person name="Wilkins M.J."/>
            <person name="Karaoz U."/>
            <person name="Brodie E.L."/>
            <person name="Williams K.H."/>
            <person name="Hubbard S.S."/>
            <person name="Banfield J.F."/>
        </authorList>
    </citation>
    <scope>NUCLEOTIDE SEQUENCE [LARGE SCALE GENOMIC DNA]</scope>
</reference>
<sequence length="91" mass="10208">MPIRINLNKEFLSLDQLKPGEIGMIQDYKGMGEISGRIKELGLIRGSLVLVKKYAPFNDPLEIVVRGSHLSLRKKEASQIVVIKVLPKIEP</sequence>
<dbReference type="SUPFAM" id="SSF50037">
    <property type="entry name" value="C-terminal domain of transcriptional repressors"/>
    <property type="match status" value="1"/>
</dbReference>
<comment type="caution">
    <text evidence="3">The sequence shown here is derived from an EMBL/GenBank/DDBJ whole genome shotgun (WGS) entry which is preliminary data.</text>
</comment>
<dbReference type="InterPro" id="IPR008988">
    <property type="entry name" value="Transcriptional_repressor_C"/>
</dbReference>
<protein>
    <recommendedName>
        <fullName evidence="2">Ferrous iron transporter FeoA-like domain-containing protein</fullName>
    </recommendedName>
</protein>
<evidence type="ECO:0000256" key="1">
    <source>
        <dbReference type="ARBA" id="ARBA00023004"/>
    </source>
</evidence>
<dbReference type="Proteomes" id="UP000178187">
    <property type="component" value="Unassembled WGS sequence"/>
</dbReference>
<accession>A0A1G1KRQ0</accession>
<dbReference type="InterPro" id="IPR007167">
    <property type="entry name" value="Fe-transptr_FeoA-like"/>
</dbReference>
<dbReference type="Gene3D" id="2.30.30.90">
    <property type="match status" value="1"/>
</dbReference>
<evidence type="ECO:0000259" key="2">
    <source>
        <dbReference type="SMART" id="SM00899"/>
    </source>
</evidence>
<keyword evidence="1" id="KW-0408">Iron</keyword>
<dbReference type="PANTHER" id="PTHR42954:SF2">
    <property type="entry name" value="FE(2+) TRANSPORT PROTEIN A"/>
    <property type="match status" value="1"/>
</dbReference>
<dbReference type="PANTHER" id="PTHR42954">
    <property type="entry name" value="FE(2+) TRANSPORT PROTEIN A"/>
    <property type="match status" value="1"/>
</dbReference>
<name>A0A1G1KRQ0_9BACT</name>
<feature type="domain" description="Ferrous iron transporter FeoA-like" evidence="2">
    <location>
        <begin position="12"/>
        <end position="84"/>
    </location>
</feature>
<dbReference type="Pfam" id="PF04023">
    <property type="entry name" value="FeoA"/>
    <property type="match status" value="1"/>
</dbReference>